<reference evidence="3 4" key="1">
    <citation type="submission" date="2021-01" db="EMBL/GenBank/DDBJ databases">
        <title>Whole genome sequence of Paenibacillus sonchi LMG 24727 for comparative genomics.</title>
        <authorList>
            <person name="Lee G."/>
            <person name="Kim M.-J."/>
            <person name="Lim K."/>
            <person name="Shin J.-H."/>
        </authorList>
    </citation>
    <scope>NUCLEOTIDE SEQUENCE [LARGE SCALE GENOMIC DNA]</scope>
    <source>
        <strain evidence="3 4">LMG 24727</strain>
    </source>
</reference>
<organism evidence="3 4">
    <name type="scientific">Paenibacillus sonchi</name>
    <dbReference type="NCBI Taxonomy" id="373687"/>
    <lineage>
        <taxon>Bacteria</taxon>
        <taxon>Bacillati</taxon>
        <taxon>Bacillota</taxon>
        <taxon>Bacilli</taxon>
        <taxon>Bacillales</taxon>
        <taxon>Paenibacillaceae</taxon>
        <taxon>Paenibacillus</taxon>
        <taxon>Paenibacillus sonchi group</taxon>
    </lineage>
</organism>
<dbReference type="KEGG" id="pson:JI735_19470"/>
<dbReference type="SUPFAM" id="SSF55383">
    <property type="entry name" value="Copper amine oxidase, domain N"/>
    <property type="match status" value="2"/>
</dbReference>
<evidence type="ECO:0000313" key="4">
    <source>
        <dbReference type="Proteomes" id="UP000595841"/>
    </source>
</evidence>
<keyword evidence="4" id="KW-1185">Reference proteome</keyword>
<sequence>MKKKTGLFLMSAAMLLGTVAGTAAAAKVDVSVQVNSKAVKFPDAKPYYEDNRVLIPIRFVSEALGAKVGYSTDRVVTIKQGAKTVVMKINSKTVTVDSVVKELDVPARLEQNRTYVPLRFVSEALGTTVGWNQKQHLVTITTGSAATPTPTASTTPTATPTASSNNMYKVGFEWPREKELGKELFINNMKVEGGKLTFTLPKDASGSKDADDGSFVKLIPGRTYSYPIGKDAGSLSISKPESKGDQWEGYTIMLDTNINEDLSDLFGSITNDVIVVGANHSGSPLTSVIQKAKDLN</sequence>
<evidence type="ECO:0000259" key="2">
    <source>
        <dbReference type="Pfam" id="PF07833"/>
    </source>
</evidence>
<dbReference type="AlphaFoldDB" id="A0A974P8V0"/>
<name>A0A974P8V0_9BACL</name>
<dbReference type="RefSeq" id="WP_039833892.1">
    <property type="nucleotide sequence ID" value="NZ_CP068595.1"/>
</dbReference>
<proteinExistence type="predicted"/>
<feature type="chain" id="PRO_5038090049" evidence="1">
    <location>
        <begin position="26"/>
        <end position="296"/>
    </location>
</feature>
<accession>A0A974P8V0</accession>
<keyword evidence="1" id="KW-0732">Signal</keyword>
<dbReference type="Gene3D" id="3.30.457.10">
    <property type="entry name" value="Copper amine oxidase-like, N-terminal domain"/>
    <property type="match status" value="1"/>
</dbReference>
<protein>
    <submittedName>
        <fullName evidence="3">Copper amine oxidase N-terminal domain-containing protein</fullName>
    </submittedName>
</protein>
<dbReference type="Pfam" id="PF07833">
    <property type="entry name" value="Cu_amine_oxidN1"/>
    <property type="match status" value="1"/>
</dbReference>
<feature type="signal peptide" evidence="1">
    <location>
        <begin position="1"/>
        <end position="25"/>
    </location>
</feature>
<evidence type="ECO:0000313" key="3">
    <source>
        <dbReference type="EMBL" id="QQZ58913.1"/>
    </source>
</evidence>
<dbReference type="InterPro" id="IPR036582">
    <property type="entry name" value="Mao_N_sf"/>
</dbReference>
<gene>
    <name evidence="3" type="ORF">JI735_19470</name>
</gene>
<dbReference type="EMBL" id="CP068595">
    <property type="protein sequence ID" value="QQZ58913.1"/>
    <property type="molecule type" value="Genomic_DNA"/>
</dbReference>
<feature type="domain" description="Copper amine oxidase-like N-terminal" evidence="2">
    <location>
        <begin position="33"/>
        <end position="140"/>
    </location>
</feature>
<dbReference type="Proteomes" id="UP000595841">
    <property type="component" value="Chromosome"/>
</dbReference>
<evidence type="ECO:0000256" key="1">
    <source>
        <dbReference type="SAM" id="SignalP"/>
    </source>
</evidence>
<dbReference type="InterPro" id="IPR012854">
    <property type="entry name" value="Cu_amine_oxidase-like_N"/>
</dbReference>